<organism evidence="2 3">
    <name type="scientific">Companilactobacillus alimentarius DSM 20249</name>
    <dbReference type="NCBI Taxonomy" id="1423720"/>
    <lineage>
        <taxon>Bacteria</taxon>
        <taxon>Bacillati</taxon>
        <taxon>Bacillota</taxon>
        <taxon>Bacilli</taxon>
        <taxon>Lactobacillales</taxon>
        <taxon>Lactobacillaceae</taxon>
        <taxon>Companilactobacillus</taxon>
    </lineage>
</organism>
<dbReference type="OrthoDB" id="2323697at2"/>
<protein>
    <submittedName>
        <fullName evidence="2">Uncharacterized protein</fullName>
    </submittedName>
</protein>
<dbReference type="RefSeq" id="WP_057736771.1">
    <property type="nucleotide sequence ID" value="NZ_CP018867.1"/>
</dbReference>
<feature type="chain" id="PRO_5038837409" evidence="1">
    <location>
        <begin position="18"/>
        <end position="249"/>
    </location>
</feature>
<keyword evidence="1" id="KW-0732">Signal</keyword>
<dbReference type="PROSITE" id="PS51257">
    <property type="entry name" value="PROKAR_LIPOPROTEIN"/>
    <property type="match status" value="1"/>
</dbReference>
<dbReference type="EMBL" id="CP018867">
    <property type="protein sequence ID" value="AUI71627.1"/>
    <property type="molecule type" value="Genomic_DNA"/>
</dbReference>
<dbReference type="STRING" id="1423720.FC67_GL000932"/>
<dbReference type="KEGG" id="lali:LA20249_05285"/>
<evidence type="ECO:0000256" key="1">
    <source>
        <dbReference type="SAM" id="SignalP"/>
    </source>
</evidence>
<sequence>MKFKLLMITILSLILLSGCNKPISHDSIAQQGQRKSEIKVNQKRWQGRLEKVKVIDQPNFKKAFTTVPNGYDDESMSLQSLKNANQFVVKGQIVNLNSMIGRPLAPETKATIYIEKIISGDKSLENKTIKTVFAGGFARVRDLYSSFGINNPQEVVYYPSETFPIPKIGTQVIMGIKKFRPENIGQKKLYKRFNLNTNNFYTINNPETTFWVKSHHKYKLNNPAFYQEKSQYKFKNIYKLTNRFNQNRI</sequence>
<dbReference type="AlphaFoldDB" id="A0A2K9HIU7"/>
<proteinExistence type="predicted"/>
<gene>
    <name evidence="2" type="ORF">LA20249_05285</name>
</gene>
<reference evidence="2 3" key="1">
    <citation type="submission" date="2016-12" db="EMBL/GenBank/DDBJ databases">
        <title>The whole genome sequencing and assembly of Lactobacillus alimentarius DSM 20249T strain.</title>
        <authorList>
            <person name="Lee Y.-J."/>
            <person name="Yi H."/>
            <person name="Bahn Y.-S."/>
            <person name="Kim J.F."/>
            <person name="Lee D.-W."/>
        </authorList>
    </citation>
    <scope>NUCLEOTIDE SEQUENCE [LARGE SCALE GENOMIC DNA]</scope>
    <source>
        <strain evidence="2 3">DSM 20249</strain>
    </source>
</reference>
<dbReference type="Proteomes" id="UP000234653">
    <property type="component" value="Chromosome"/>
</dbReference>
<accession>A0A2K9HIU7</accession>
<keyword evidence="3" id="KW-1185">Reference proteome</keyword>
<name>A0A2K9HIU7_9LACO</name>
<evidence type="ECO:0000313" key="2">
    <source>
        <dbReference type="EMBL" id="AUI71627.1"/>
    </source>
</evidence>
<feature type="signal peptide" evidence="1">
    <location>
        <begin position="1"/>
        <end position="17"/>
    </location>
</feature>
<evidence type="ECO:0000313" key="3">
    <source>
        <dbReference type="Proteomes" id="UP000234653"/>
    </source>
</evidence>